<protein>
    <recommendedName>
        <fullName evidence="3">GIT Spa2 homology (SHD) domain-containing protein</fullName>
    </recommendedName>
</protein>
<feature type="compositionally biased region" description="Low complexity" evidence="2">
    <location>
        <begin position="579"/>
        <end position="595"/>
    </location>
</feature>
<feature type="compositionally biased region" description="Polar residues" evidence="2">
    <location>
        <begin position="917"/>
        <end position="927"/>
    </location>
</feature>
<dbReference type="GO" id="GO:0005078">
    <property type="term" value="F:MAP-kinase scaffold activity"/>
    <property type="evidence" value="ECO:0007669"/>
    <property type="project" value="TreeGrafter"/>
</dbReference>
<evidence type="ECO:0000313" key="4">
    <source>
        <dbReference type="EMBL" id="POY71373.1"/>
    </source>
</evidence>
<dbReference type="AlphaFoldDB" id="A0A2S5B3L0"/>
<dbReference type="PANTHER" id="PTHR21601">
    <property type="entry name" value="SPA2 PROTEIN"/>
    <property type="match status" value="1"/>
</dbReference>
<feature type="compositionally biased region" description="Low complexity" evidence="2">
    <location>
        <begin position="849"/>
        <end position="870"/>
    </location>
</feature>
<reference evidence="4 5" key="1">
    <citation type="journal article" date="2018" name="Front. Microbiol.">
        <title>Prospects for Fungal Bioremediation of Acidic Radioactive Waste Sites: Characterization and Genome Sequence of Rhodotorula taiwanensis MD1149.</title>
        <authorList>
            <person name="Tkavc R."/>
            <person name="Matrosova V.Y."/>
            <person name="Grichenko O.E."/>
            <person name="Gostincar C."/>
            <person name="Volpe R.P."/>
            <person name="Klimenkova P."/>
            <person name="Gaidamakova E.K."/>
            <person name="Zhou C.E."/>
            <person name="Stewart B.J."/>
            <person name="Lyman M.G."/>
            <person name="Malfatti S.A."/>
            <person name="Rubinfeld B."/>
            <person name="Courtot M."/>
            <person name="Singh J."/>
            <person name="Dalgard C.L."/>
            <person name="Hamilton T."/>
            <person name="Frey K.G."/>
            <person name="Gunde-Cimerman N."/>
            <person name="Dugan L."/>
            <person name="Daly M.J."/>
        </authorList>
    </citation>
    <scope>NUCLEOTIDE SEQUENCE [LARGE SCALE GENOMIC DNA]</scope>
    <source>
        <strain evidence="4 5">MD1149</strain>
    </source>
</reference>
<dbReference type="Proteomes" id="UP000237144">
    <property type="component" value="Unassembled WGS sequence"/>
</dbReference>
<proteinExistence type="predicted"/>
<keyword evidence="5" id="KW-1185">Reference proteome</keyword>
<dbReference type="InterPro" id="IPR013724">
    <property type="entry name" value="GIT_SHD"/>
</dbReference>
<feature type="domain" description="GIT Spa2 homology (SHD)" evidence="3">
    <location>
        <begin position="142"/>
        <end position="172"/>
    </location>
</feature>
<feature type="compositionally biased region" description="Low complexity" evidence="2">
    <location>
        <begin position="239"/>
        <end position="283"/>
    </location>
</feature>
<feature type="domain" description="GIT Spa2 homology (SHD)" evidence="3">
    <location>
        <begin position="196"/>
        <end position="226"/>
    </location>
</feature>
<dbReference type="SMART" id="SM00555">
    <property type="entry name" value="GIT"/>
    <property type="match status" value="2"/>
</dbReference>
<organism evidence="4 5">
    <name type="scientific">Rhodotorula taiwanensis</name>
    <dbReference type="NCBI Taxonomy" id="741276"/>
    <lineage>
        <taxon>Eukaryota</taxon>
        <taxon>Fungi</taxon>
        <taxon>Dikarya</taxon>
        <taxon>Basidiomycota</taxon>
        <taxon>Pucciniomycotina</taxon>
        <taxon>Microbotryomycetes</taxon>
        <taxon>Sporidiobolales</taxon>
        <taxon>Sporidiobolaceae</taxon>
        <taxon>Rhodotorula</taxon>
    </lineage>
</organism>
<feature type="compositionally biased region" description="Low complexity" evidence="2">
    <location>
        <begin position="378"/>
        <end position="444"/>
    </location>
</feature>
<feature type="compositionally biased region" description="Polar residues" evidence="2">
    <location>
        <begin position="284"/>
        <end position="319"/>
    </location>
</feature>
<feature type="region of interest" description="Disordered" evidence="2">
    <location>
        <begin position="1"/>
        <end position="139"/>
    </location>
</feature>
<dbReference type="InterPro" id="IPR056439">
    <property type="entry name" value="VBS_C3G9"/>
</dbReference>
<feature type="compositionally biased region" description="Polar residues" evidence="2">
    <location>
        <begin position="896"/>
        <end position="905"/>
    </location>
</feature>
<feature type="compositionally biased region" description="Polar residues" evidence="2">
    <location>
        <begin position="451"/>
        <end position="460"/>
    </location>
</feature>
<name>A0A2S5B3L0_9BASI</name>
<feature type="region of interest" description="Disordered" evidence="2">
    <location>
        <begin position="500"/>
        <end position="520"/>
    </location>
</feature>
<dbReference type="OrthoDB" id="5588096at2759"/>
<feature type="region of interest" description="Disordered" evidence="2">
    <location>
        <begin position="574"/>
        <end position="603"/>
    </location>
</feature>
<feature type="region of interest" description="Disordered" evidence="2">
    <location>
        <begin position="896"/>
        <end position="1033"/>
    </location>
</feature>
<comment type="caution">
    <text evidence="4">The sequence shown here is derived from an EMBL/GenBank/DDBJ whole genome shotgun (WGS) entry which is preliminary data.</text>
</comment>
<dbReference type="GO" id="GO:0005826">
    <property type="term" value="C:actomyosin contractile ring"/>
    <property type="evidence" value="ECO:0007669"/>
    <property type="project" value="TreeGrafter"/>
</dbReference>
<keyword evidence="1" id="KW-0677">Repeat</keyword>
<feature type="compositionally biased region" description="Low complexity" evidence="2">
    <location>
        <begin position="25"/>
        <end position="43"/>
    </location>
</feature>
<dbReference type="Pfam" id="PF08518">
    <property type="entry name" value="GIT_SHD"/>
    <property type="match status" value="2"/>
</dbReference>
<feature type="region of interest" description="Disordered" evidence="2">
    <location>
        <begin position="226"/>
        <end position="477"/>
    </location>
</feature>
<evidence type="ECO:0000256" key="1">
    <source>
        <dbReference type="ARBA" id="ARBA00022737"/>
    </source>
</evidence>
<dbReference type="PANTHER" id="PTHR21601:SF0">
    <property type="entry name" value="PROTEIN SPA2-RELATED"/>
    <property type="match status" value="1"/>
</dbReference>
<gene>
    <name evidence="4" type="ORF">BMF94_5685</name>
</gene>
<dbReference type="STRING" id="741276.A0A2S5B3L0"/>
<feature type="compositionally biased region" description="Low complexity" evidence="2">
    <location>
        <begin position="928"/>
        <end position="967"/>
    </location>
</feature>
<evidence type="ECO:0000256" key="2">
    <source>
        <dbReference type="SAM" id="MobiDB-lite"/>
    </source>
</evidence>
<feature type="compositionally biased region" description="Polar residues" evidence="2">
    <location>
        <begin position="82"/>
        <end position="102"/>
    </location>
</feature>
<sequence length="1191" mass="126391">MSYRSPAGSAPRPMNPPPMLSSRTGQPAAASSPGSSAMQQSASYDTANSRGSPVLVRQLQQSSFESQPNNVPRPAPQPPALASSQGYNASTGTSSDPSQQSRPAPLSLEESKQVARTHHSALKRWLAQQEGGLHSASTRTNAREKLTRLTRQQFQELSTDVYDELMRRLQDSADGQQGQHGFLAVRPDFHPKRNQARQKLATLPITRFRDLGSDVYYELDRRYPEFSEEEETVEPLRSPGPSSAGQSFQQQQLRSSPQLSRDGSLASSHSHSLSGGQAGQQSQHVMRQGTSSPSPAPPTNLNAQRRAPTPTSTGNSSPAPANATLPPPVPLGGTGTGSIPTPTSNDVVVPNKSTMRIEDPPRTGASNSPSHMSPPPSATSAHFAPMASSPSPVPSVPAMSSAALARSGSATSSPYSQQQQQQYSPSPASRQYAPNSNSSSPNLNRGDLIKSSVSGPSSTAGHGIPSPNFMNRASETSSTGMMSRLVGAYGTGGSQYAASQAGASEAGRHSWDQNRASTSDQIEQVLRIDRWTKSANGDSSRRVTSGVAHRVRLTNRFASQQQLEERESRIRALEDENASLRTAQSTSTTTGATTHTRSDSHFRSRLHEAEELASELRGEVSALVDEVRSANERADELQAEIEREREEKDKMQQEMTSWKERYQQVKVELRNIKATSQLFTSSISPDADFMPASADGLVSDTAVGTFQTSIDDLLQAARSKEPSNVFTAAHAVVKACEALDNDVQAIPPSRLAAFTPQEQDHIADLKVNVNSTLSNLMTASKNHATSFGVLPVSLVDAAASHLAQAVVELVKILKIRRTAGSGSSTPSRNGFGRSEPLPPMPENAAAEIAQRSDLSSQSQRSAQRSASPPAQGGGNKSQGYFSGGLSSVKHALETFGLSSPTSTRSGDLPAPTAPADLSTSQTSAFSRSQQSYGSQPSASQSSEPYSPPQSQRQLDHSSFSTATSFSSPPNAYRSDEQYGSAAIPPLPTRSDSHGEWRRAGQQAGGTSSQGHDYAPQQYDQSHYDNGAPHQPQYAQAPYAQPDAVPSPVIGGQERDPEELRAYVENQTEMIVHSIQSLLSAIRSGASSSELNDSLNQIITIVSSIVAISQQALPATDAEADAVLQDLTTHCDKLSDMQSAAAAQGGGSGTGSLAFTKQTKQAMAAASFGVAKSLKQLNSLLNAASGGPDSLT</sequence>
<dbReference type="InterPro" id="IPR022018">
    <property type="entry name" value="GIT1_C"/>
</dbReference>
<dbReference type="Pfam" id="PF23742">
    <property type="entry name" value="VBS_C3G9"/>
    <property type="match status" value="1"/>
</dbReference>
<dbReference type="InterPro" id="IPR039892">
    <property type="entry name" value="Spa2/Sph1"/>
</dbReference>
<evidence type="ECO:0000259" key="3">
    <source>
        <dbReference type="SMART" id="SM00555"/>
    </source>
</evidence>
<dbReference type="Pfam" id="PF12205">
    <property type="entry name" value="GIT1_C"/>
    <property type="match status" value="1"/>
</dbReference>
<evidence type="ECO:0000313" key="5">
    <source>
        <dbReference type="Proteomes" id="UP000237144"/>
    </source>
</evidence>
<accession>A0A2S5B3L0</accession>
<dbReference type="EMBL" id="PJQD01000085">
    <property type="protein sequence ID" value="POY71373.1"/>
    <property type="molecule type" value="Genomic_DNA"/>
</dbReference>
<dbReference type="GO" id="GO:1902716">
    <property type="term" value="C:cell cortex of growing cell tip"/>
    <property type="evidence" value="ECO:0007669"/>
    <property type="project" value="TreeGrafter"/>
</dbReference>
<feature type="region of interest" description="Disordered" evidence="2">
    <location>
        <begin position="818"/>
        <end position="882"/>
    </location>
</feature>
<feature type="compositionally biased region" description="Polar residues" evidence="2">
    <location>
        <begin position="468"/>
        <end position="477"/>
    </location>
</feature>
<feature type="compositionally biased region" description="Low complexity" evidence="2">
    <location>
        <begin position="999"/>
        <end position="1010"/>
    </location>
</feature>
<dbReference type="Gene3D" id="1.20.120.330">
    <property type="entry name" value="Nucleotidyltransferases domain 2"/>
    <property type="match status" value="1"/>
</dbReference>